<sequence length="96" mass="10674">MSHFLHSLGSMDGGNAFLQATVHSGCEFYIYHEYFSIELFTLIDANNNYWPMGAGDLGRISVGGVYQNILLKKRWGDGSLDIPNATTSAKKYVFTC</sequence>
<evidence type="ECO:0008006" key="3">
    <source>
        <dbReference type="Google" id="ProtNLM"/>
    </source>
</evidence>
<accession>A0ABQ9HTV3</accession>
<gene>
    <name evidence="1" type="ORF">PR048_013880</name>
</gene>
<organism evidence="1 2">
    <name type="scientific">Dryococelus australis</name>
    <dbReference type="NCBI Taxonomy" id="614101"/>
    <lineage>
        <taxon>Eukaryota</taxon>
        <taxon>Metazoa</taxon>
        <taxon>Ecdysozoa</taxon>
        <taxon>Arthropoda</taxon>
        <taxon>Hexapoda</taxon>
        <taxon>Insecta</taxon>
        <taxon>Pterygota</taxon>
        <taxon>Neoptera</taxon>
        <taxon>Polyneoptera</taxon>
        <taxon>Phasmatodea</taxon>
        <taxon>Verophasmatodea</taxon>
        <taxon>Anareolatae</taxon>
        <taxon>Phasmatidae</taxon>
        <taxon>Eurycanthinae</taxon>
        <taxon>Dryococelus</taxon>
    </lineage>
</organism>
<keyword evidence="2" id="KW-1185">Reference proteome</keyword>
<name>A0ABQ9HTV3_9NEOP</name>
<proteinExistence type="predicted"/>
<evidence type="ECO:0000313" key="1">
    <source>
        <dbReference type="EMBL" id="KAJ8887662.1"/>
    </source>
</evidence>
<dbReference type="Proteomes" id="UP001159363">
    <property type="component" value="Chromosome X"/>
</dbReference>
<comment type="caution">
    <text evidence="1">The sequence shown here is derived from an EMBL/GenBank/DDBJ whole genome shotgun (WGS) entry which is preliminary data.</text>
</comment>
<reference evidence="1 2" key="1">
    <citation type="submission" date="2023-02" db="EMBL/GenBank/DDBJ databases">
        <title>LHISI_Scaffold_Assembly.</title>
        <authorList>
            <person name="Stuart O.P."/>
            <person name="Cleave R."/>
            <person name="Magrath M.J.L."/>
            <person name="Mikheyev A.S."/>
        </authorList>
    </citation>
    <scope>NUCLEOTIDE SEQUENCE [LARGE SCALE GENOMIC DNA]</scope>
    <source>
        <strain evidence="1">Daus_M_001</strain>
        <tissue evidence="1">Leg muscle</tissue>
    </source>
</reference>
<dbReference type="EMBL" id="JARBHB010000004">
    <property type="protein sequence ID" value="KAJ8887662.1"/>
    <property type="molecule type" value="Genomic_DNA"/>
</dbReference>
<evidence type="ECO:0000313" key="2">
    <source>
        <dbReference type="Proteomes" id="UP001159363"/>
    </source>
</evidence>
<protein>
    <recommendedName>
        <fullName evidence="3">Dirigent protein</fullName>
    </recommendedName>
</protein>